<proteinExistence type="predicted"/>
<evidence type="ECO:0000313" key="3">
    <source>
        <dbReference type="Proteomes" id="UP000242849"/>
    </source>
</evidence>
<dbReference type="Proteomes" id="UP000242849">
    <property type="component" value="Unassembled WGS sequence"/>
</dbReference>
<feature type="chain" id="PRO_5017356793" evidence="1">
    <location>
        <begin position="24"/>
        <end position="151"/>
    </location>
</feature>
<keyword evidence="1" id="KW-0732">Signal</keyword>
<dbReference type="STRING" id="53406.SAMN05421553_0918"/>
<dbReference type="RefSeq" id="WP_090377255.1">
    <property type="nucleotide sequence ID" value="NZ_FNSC01000001.1"/>
</dbReference>
<dbReference type="EMBL" id="FNSC01000001">
    <property type="protein sequence ID" value="SEC47745.1"/>
    <property type="molecule type" value="Genomic_DNA"/>
</dbReference>
<dbReference type="AlphaFoldDB" id="A0A1H4SU50"/>
<sequence length="151" mass="16056">MKAPKPLQPLILVSLTALLAACASDSPPPVKPTLPAPVQAPADVAPLPAYQRELSGSLMNVPNAADIELALLAVDQRGRPQALLGNIQLRGTGNPLAFRLPFNPETFNKHSRIELHGRANQAGRLILRLPAQPIARSETQALGKLRLVPAP</sequence>
<keyword evidence="3" id="KW-1185">Reference proteome</keyword>
<accession>A0A1H4SU50</accession>
<evidence type="ECO:0000256" key="1">
    <source>
        <dbReference type="SAM" id="SignalP"/>
    </source>
</evidence>
<dbReference type="OrthoDB" id="6912619at2"/>
<reference evidence="3" key="1">
    <citation type="submission" date="2016-10" db="EMBL/GenBank/DDBJ databases">
        <authorList>
            <person name="Varghese N."/>
            <person name="Submissions S."/>
        </authorList>
    </citation>
    <scope>NUCLEOTIDE SEQUENCE [LARGE SCALE GENOMIC DNA]</scope>
    <source>
        <strain evidence="3">DSM 12111</strain>
    </source>
</reference>
<name>A0A1H4SU50_PSEAG</name>
<organism evidence="2 3">
    <name type="scientific">Pseudomonas anguilliseptica</name>
    <dbReference type="NCBI Taxonomy" id="53406"/>
    <lineage>
        <taxon>Bacteria</taxon>
        <taxon>Pseudomonadati</taxon>
        <taxon>Pseudomonadota</taxon>
        <taxon>Gammaproteobacteria</taxon>
        <taxon>Pseudomonadales</taxon>
        <taxon>Pseudomonadaceae</taxon>
        <taxon>Pseudomonas</taxon>
    </lineage>
</organism>
<dbReference type="PROSITE" id="PS51257">
    <property type="entry name" value="PROKAR_LIPOPROTEIN"/>
    <property type="match status" value="1"/>
</dbReference>
<protein>
    <submittedName>
        <fullName evidence="2">Uncharacterized lipoprotein YbaY</fullName>
    </submittedName>
</protein>
<feature type="signal peptide" evidence="1">
    <location>
        <begin position="1"/>
        <end position="23"/>
    </location>
</feature>
<keyword evidence="2" id="KW-0449">Lipoprotein</keyword>
<evidence type="ECO:0000313" key="2">
    <source>
        <dbReference type="EMBL" id="SEC47745.1"/>
    </source>
</evidence>
<dbReference type="Pfam" id="PF09619">
    <property type="entry name" value="YscW"/>
    <property type="match status" value="1"/>
</dbReference>
<dbReference type="InterPro" id="IPR039366">
    <property type="entry name" value="Pilotin"/>
</dbReference>
<gene>
    <name evidence="2" type="ORF">SAMN05421553_0918</name>
</gene>